<name>A0A348WEI2_9RHOB</name>
<evidence type="ECO:0000313" key="1">
    <source>
        <dbReference type="EMBL" id="HAR52944.1"/>
    </source>
</evidence>
<sequence length="74" mass="8491">MRGEVRRIETEHRLARMRNHELAQLIGFAFHDPKKMPKFEDSTEDRKAISNEVANAKVRGFLIALSQKKTAGRG</sequence>
<dbReference type="AlphaFoldDB" id="A0A348WEI2"/>
<gene>
    <name evidence="1" type="ORF">DCS45_13865</name>
</gene>
<dbReference type="Proteomes" id="UP000264719">
    <property type="component" value="Unassembled WGS sequence"/>
</dbReference>
<dbReference type="EMBL" id="DMVW01000128">
    <property type="protein sequence ID" value="HAR52944.1"/>
    <property type="molecule type" value="Genomic_DNA"/>
</dbReference>
<organism evidence="1 2">
    <name type="scientific">Roseovarius nubinhibens</name>
    <dbReference type="NCBI Taxonomy" id="314263"/>
    <lineage>
        <taxon>Bacteria</taxon>
        <taxon>Pseudomonadati</taxon>
        <taxon>Pseudomonadota</taxon>
        <taxon>Alphaproteobacteria</taxon>
        <taxon>Rhodobacterales</taxon>
        <taxon>Roseobacteraceae</taxon>
        <taxon>Roseovarius</taxon>
    </lineage>
</organism>
<reference evidence="1 2" key="1">
    <citation type="journal article" date="2018" name="Nat. Biotechnol.">
        <title>A standardized bacterial taxonomy based on genome phylogeny substantially revises the tree of life.</title>
        <authorList>
            <person name="Parks D.H."/>
            <person name="Chuvochina M."/>
            <person name="Waite D.W."/>
            <person name="Rinke C."/>
            <person name="Skarshewski A."/>
            <person name="Chaumeil P.A."/>
            <person name="Hugenholtz P."/>
        </authorList>
    </citation>
    <scope>NUCLEOTIDE SEQUENCE [LARGE SCALE GENOMIC DNA]</scope>
    <source>
        <strain evidence="1">UBA9169</strain>
    </source>
</reference>
<accession>A0A348WEI2</accession>
<evidence type="ECO:0000313" key="2">
    <source>
        <dbReference type="Proteomes" id="UP000264719"/>
    </source>
</evidence>
<protein>
    <submittedName>
        <fullName evidence="1">Uncharacterized protein</fullName>
    </submittedName>
</protein>
<comment type="caution">
    <text evidence="1">The sequence shown here is derived from an EMBL/GenBank/DDBJ whole genome shotgun (WGS) entry which is preliminary data.</text>
</comment>
<proteinExistence type="predicted"/>